<dbReference type="EMBL" id="QUTA01004571">
    <property type="protein sequence ID" value="RHY19247.1"/>
    <property type="molecule type" value="Genomic_DNA"/>
</dbReference>
<name>A0A397BF19_APHAT</name>
<comment type="caution">
    <text evidence="11">The sequence shown here is derived from an EMBL/GenBank/DDBJ whole genome shotgun (WGS) entry which is preliminary data.</text>
</comment>
<keyword evidence="4" id="KW-0378">Hydrolase</keyword>
<accession>A0A397BF19</accession>
<dbReference type="EC" id="3.2.1.39" evidence="3"/>
<keyword evidence="9" id="KW-0472">Membrane</keyword>
<proteinExistence type="inferred from homology"/>
<organism evidence="11 12">
    <name type="scientific">Aphanomyces astaci</name>
    <name type="common">Crayfish plague agent</name>
    <dbReference type="NCBI Taxonomy" id="112090"/>
    <lineage>
        <taxon>Eukaryota</taxon>
        <taxon>Sar</taxon>
        <taxon>Stramenopiles</taxon>
        <taxon>Oomycota</taxon>
        <taxon>Saprolegniomycetes</taxon>
        <taxon>Saprolegniales</taxon>
        <taxon>Verrucalvaceae</taxon>
        <taxon>Aphanomyces</taxon>
    </lineage>
</organism>
<dbReference type="Pfam" id="PF17652">
    <property type="entry name" value="Glyco_hydro81C"/>
    <property type="match status" value="2"/>
</dbReference>
<feature type="transmembrane region" description="Helical" evidence="9">
    <location>
        <begin position="595"/>
        <end position="616"/>
    </location>
</feature>
<dbReference type="GO" id="GO:0042973">
    <property type="term" value="F:glucan endo-1,3-beta-D-glucosidase activity"/>
    <property type="evidence" value="ECO:0007669"/>
    <property type="project" value="UniProtKB-EC"/>
</dbReference>
<sequence>MRGPVTGVVGSTWHMQEPIADVPWDYPQDQGVFATPYSRAYNATIDFISSALNKDIDRFPAFAEDSYNFGKQFGREARLVLTAHRFNHTNVFAKGLAKLQSQILSWLQGMNVDHFVYDTAYGGLITVHGFRSDGEDYGNGNYNDHHYARLLLAMEIRSTQLYWHIPAAQSPPIYEPAFAANKMVGVVSEMDVVYSTWFGDRPAFIHGIQVIPVTPITASLLPVTFVADERSVLDALPVRTNPSDIWSSVLSLDNAIVDAATEWTSLQTTTYNYDTWSSAANAMHWIASRPNFGTAVVPPPTTASPASCFGYPACAVAGAFGSSLDCCHTLPGCCPSDNSCCTSDVDPSAASPSSCHAQPACGVLGLSCCESPDGCCTPSPVTGLVLGCCKALTPPQGHDAATSTTLDNTTTTPAQCQGQPKCAAAGLACCDSPLGCCQPTASGQILGCCDLPSPSPDATKATCHNEPLCGQLGLECCGAPDGCCHDAPGQPQLECCSPPYTKNETPGKVVVGDSASTCDLNPRCWTAGPNGAALACCTDDTAGCCPGHACCNAPTGWTFDRFLLVGLGVLAVLGVVYCSVLYLRRKDYRPLERDIRAWYCGVFMVVMLGVFFYLAFTVQN</sequence>
<feature type="domain" description="Glycosyl hydrolase family 81 C-terminal" evidence="10">
    <location>
        <begin position="148"/>
        <end position="277"/>
    </location>
</feature>
<protein>
    <recommendedName>
        <fullName evidence="3">glucan endo-1,3-beta-D-glucosidase</fullName>
        <ecNumber evidence="3">3.2.1.39</ecNumber>
    </recommendedName>
</protein>
<keyword evidence="8" id="KW-0624">Polysaccharide degradation</keyword>
<keyword evidence="7" id="KW-0961">Cell wall biogenesis/degradation</keyword>
<dbReference type="InterPro" id="IPR005200">
    <property type="entry name" value="Endo-beta-glucanase"/>
</dbReference>
<keyword evidence="9" id="KW-1133">Transmembrane helix</keyword>
<keyword evidence="5" id="KW-0119">Carbohydrate metabolism</keyword>
<evidence type="ECO:0000256" key="2">
    <source>
        <dbReference type="ARBA" id="ARBA00010730"/>
    </source>
</evidence>
<evidence type="ECO:0000256" key="4">
    <source>
        <dbReference type="ARBA" id="ARBA00022801"/>
    </source>
</evidence>
<reference evidence="11 12" key="1">
    <citation type="submission" date="2018-08" db="EMBL/GenBank/DDBJ databases">
        <title>Aphanomyces genome sequencing and annotation.</title>
        <authorList>
            <person name="Minardi D."/>
            <person name="Oidtmann B."/>
            <person name="Van Der Giezen M."/>
            <person name="Studholme D.J."/>
        </authorList>
    </citation>
    <scope>NUCLEOTIDE SEQUENCE [LARGE SCALE GENOMIC DNA]</scope>
    <source>
        <strain evidence="11 12">Yx</strain>
    </source>
</reference>
<evidence type="ECO:0000259" key="10">
    <source>
        <dbReference type="Pfam" id="PF17652"/>
    </source>
</evidence>
<dbReference type="PANTHER" id="PTHR31983:SF0">
    <property type="entry name" value="GLUCAN ENDO-1,3-BETA-D-GLUCOSIDASE 2"/>
    <property type="match status" value="1"/>
</dbReference>
<dbReference type="Proteomes" id="UP000266239">
    <property type="component" value="Unassembled WGS sequence"/>
</dbReference>
<gene>
    <name evidence="11" type="ORF">DYB25_006472</name>
</gene>
<evidence type="ECO:0000256" key="8">
    <source>
        <dbReference type="ARBA" id="ARBA00023326"/>
    </source>
</evidence>
<dbReference type="AlphaFoldDB" id="A0A397BF19"/>
<evidence type="ECO:0000256" key="3">
    <source>
        <dbReference type="ARBA" id="ARBA00012780"/>
    </source>
</evidence>
<dbReference type="GO" id="GO:0052861">
    <property type="term" value="F:endo-1,3(4)-beta-glucanase activity"/>
    <property type="evidence" value="ECO:0007669"/>
    <property type="project" value="InterPro"/>
</dbReference>
<evidence type="ECO:0000256" key="6">
    <source>
        <dbReference type="ARBA" id="ARBA00023295"/>
    </source>
</evidence>
<dbReference type="VEuPathDB" id="FungiDB:H257_06724"/>
<dbReference type="GO" id="GO:0000272">
    <property type="term" value="P:polysaccharide catabolic process"/>
    <property type="evidence" value="ECO:0007669"/>
    <property type="project" value="UniProtKB-KW"/>
</dbReference>
<dbReference type="InterPro" id="IPR040720">
    <property type="entry name" value="GH81_C"/>
</dbReference>
<dbReference type="GO" id="GO:0071555">
    <property type="term" value="P:cell wall organization"/>
    <property type="evidence" value="ECO:0007669"/>
    <property type="project" value="UniProtKB-KW"/>
</dbReference>
<dbReference type="PANTHER" id="PTHR31983">
    <property type="entry name" value="ENDO-1,3(4)-BETA-GLUCANASE 1"/>
    <property type="match status" value="1"/>
</dbReference>
<evidence type="ECO:0000256" key="9">
    <source>
        <dbReference type="SAM" id="Phobius"/>
    </source>
</evidence>
<evidence type="ECO:0000313" key="12">
    <source>
        <dbReference type="Proteomes" id="UP000266239"/>
    </source>
</evidence>
<evidence type="ECO:0000256" key="1">
    <source>
        <dbReference type="ARBA" id="ARBA00000382"/>
    </source>
</evidence>
<comment type="similarity">
    <text evidence="2">Belongs to the glycosyl hydrolase 81 family.</text>
</comment>
<comment type="catalytic activity">
    <reaction evidence="1">
        <text>Hydrolysis of (1-&gt;3)-beta-D-glucosidic linkages in (1-&gt;3)-beta-D-glucans.</text>
        <dbReference type="EC" id="3.2.1.39"/>
    </reaction>
</comment>
<feature type="domain" description="Glycosyl hydrolase family 81 C-terminal" evidence="10">
    <location>
        <begin position="46"/>
        <end position="147"/>
    </location>
</feature>
<evidence type="ECO:0000313" key="11">
    <source>
        <dbReference type="EMBL" id="RHY19247.1"/>
    </source>
</evidence>
<evidence type="ECO:0000256" key="5">
    <source>
        <dbReference type="ARBA" id="ARBA00023277"/>
    </source>
</evidence>
<keyword evidence="9" id="KW-0812">Transmembrane</keyword>
<feature type="transmembrane region" description="Helical" evidence="9">
    <location>
        <begin position="562"/>
        <end position="583"/>
    </location>
</feature>
<keyword evidence="6" id="KW-0326">Glycosidase</keyword>
<evidence type="ECO:0000256" key="7">
    <source>
        <dbReference type="ARBA" id="ARBA00023316"/>
    </source>
</evidence>
<dbReference type="PROSITE" id="PS52008">
    <property type="entry name" value="GH81"/>
    <property type="match status" value="1"/>
</dbReference>